<sequence length="50" mass="5698">MPRVRGIGRRCRLSPPQPQIPHSSPMLKFLEDVFDIVLSILNVLDRNGDL</sequence>
<name>A0ABM8LLT7_9BURK</name>
<evidence type="ECO:0000313" key="2">
    <source>
        <dbReference type="Proteomes" id="UP000507140"/>
    </source>
</evidence>
<reference evidence="1 2" key="1">
    <citation type="submission" date="2020-04" db="EMBL/GenBank/DDBJ databases">
        <authorList>
            <person name="De Canck E."/>
        </authorList>
    </citation>
    <scope>NUCLEOTIDE SEQUENCE [LARGE SCALE GENOMIC DNA]</scope>
    <source>
        <strain evidence="1 2">LMG 3415</strain>
    </source>
</reference>
<dbReference type="Proteomes" id="UP000507140">
    <property type="component" value="Unassembled WGS sequence"/>
</dbReference>
<gene>
    <name evidence="1" type="ORF">LMG3415_05644</name>
</gene>
<organism evidence="1 2">
    <name type="scientific">Achromobacter mucicolens</name>
    <dbReference type="NCBI Taxonomy" id="1389922"/>
    <lineage>
        <taxon>Bacteria</taxon>
        <taxon>Pseudomonadati</taxon>
        <taxon>Pseudomonadota</taxon>
        <taxon>Betaproteobacteria</taxon>
        <taxon>Burkholderiales</taxon>
        <taxon>Alcaligenaceae</taxon>
        <taxon>Achromobacter</taxon>
    </lineage>
</organism>
<protein>
    <submittedName>
        <fullName evidence="1">Uncharacterized protein</fullName>
    </submittedName>
</protein>
<comment type="caution">
    <text evidence="1">The sequence shown here is derived from an EMBL/GenBank/DDBJ whole genome shotgun (WGS) entry which is preliminary data.</text>
</comment>
<dbReference type="EMBL" id="CADIKR010000010">
    <property type="protein sequence ID" value="CAB3922196.1"/>
    <property type="molecule type" value="Genomic_DNA"/>
</dbReference>
<accession>A0ABM8LLT7</accession>
<evidence type="ECO:0000313" key="1">
    <source>
        <dbReference type="EMBL" id="CAB3922196.1"/>
    </source>
</evidence>
<proteinExistence type="predicted"/>
<keyword evidence="2" id="KW-1185">Reference proteome</keyword>